<proteinExistence type="predicted"/>
<organism evidence="1 2">
    <name type="scientific">Genlisea aurea</name>
    <dbReference type="NCBI Taxonomy" id="192259"/>
    <lineage>
        <taxon>Eukaryota</taxon>
        <taxon>Viridiplantae</taxon>
        <taxon>Streptophyta</taxon>
        <taxon>Embryophyta</taxon>
        <taxon>Tracheophyta</taxon>
        <taxon>Spermatophyta</taxon>
        <taxon>Magnoliopsida</taxon>
        <taxon>eudicotyledons</taxon>
        <taxon>Gunneridae</taxon>
        <taxon>Pentapetalae</taxon>
        <taxon>asterids</taxon>
        <taxon>lamiids</taxon>
        <taxon>Lamiales</taxon>
        <taxon>Lentibulariaceae</taxon>
        <taxon>Genlisea</taxon>
    </lineage>
</organism>
<sequence>EKFENLYKYYKKTKEGKGKRQDGKHYRFFRQLEALYGGSGGGGETSKSASEMEPHFHGNNYRYTYSNDDVSMNLINTAATRDAPKYSDTCLVSASNCSDSVEISSGESDVRMAEDEKGKKKLKAKIMSFIDEQMSKLMEKQEIWMAKVMKTIEEKEQERIAREEKWRRQDALRIEREHSFWAGEKAWIESRDSALMEAFHR</sequence>
<reference evidence="1 2" key="1">
    <citation type="journal article" date="2013" name="BMC Genomics">
        <title>The miniature genome of a carnivorous plant Genlisea aurea contains a low number of genes and short non-coding sequences.</title>
        <authorList>
            <person name="Leushkin E.V."/>
            <person name="Sutormin R.A."/>
            <person name="Nabieva E.R."/>
            <person name="Penin A.A."/>
            <person name="Kondrashov A.S."/>
            <person name="Logacheva M.D."/>
        </authorList>
    </citation>
    <scope>NUCLEOTIDE SEQUENCE [LARGE SCALE GENOMIC DNA]</scope>
</reference>
<keyword evidence="2" id="KW-1185">Reference proteome</keyword>
<dbReference type="PANTHER" id="PTHR21654">
    <property type="entry name" value="FI21293P1"/>
    <property type="match status" value="1"/>
</dbReference>
<dbReference type="OrthoDB" id="910607at2759"/>
<gene>
    <name evidence="1" type="ORF">M569_11774</name>
</gene>
<evidence type="ECO:0000313" key="1">
    <source>
        <dbReference type="EMBL" id="EPS63013.1"/>
    </source>
</evidence>
<dbReference type="AlphaFoldDB" id="S8DJH1"/>
<dbReference type="PANTHER" id="PTHR21654:SF60">
    <property type="entry name" value="TRIHELIX TRANSCRIPTION FACTOR PTL"/>
    <property type="match status" value="1"/>
</dbReference>
<name>S8DJH1_9LAMI</name>
<protein>
    <submittedName>
        <fullName evidence="1">Uncharacterized protein</fullName>
    </submittedName>
</protein>
<feature type="non-terminal residue" evidence="1">
    <location>
        <position position="201"/>
    </location>
</feature>
<dbReference type="EMBL" id="AUSU01005751">
    <property type="protein sequence ID" value="EPS63013.1"/>
    <property type="molecule type" value="Genomic_DNA"/>
</dbReference>
<dbReference type="Proteomes" id="UP000015453">
    <property type="component" value="Unassembled WGS sequence"/>
</dbReference>
<evidence type="ECO:0000313" key="2">
    <source>
        <dbReference type="Proteomes" id="UP000015453"/>
    </source>
</evidence>
<accession>S8DJH1</accession>
<feature type="non-terminal residue" evidence="1">
    <location>
        <position position="1"/>
    </location>
</feature>
<comment type="caution">
    <text evidence="1">The sequence shown here is derived from an EMBL/GenBank/DDBJ whole genome shotgun (WGS) entry which is preliminary data.</text>
</comment>